<evidence type="ECO:0008006" key="3">
    <source>
        <dbReference type="Google" id="ProtNLM"/>
    </source>
</evidence>
<evidence type="ECO:0000313" key="1">
    <source>
        <dbReference type="EMBL" id="GHH48013.1"/>
    </source>
</evidence>
<sequence length="109" mass="11919">MATVRGAALPRSCVVADVIRTSATDATTGLADASRLFSALPGLTMVAVALPPDQIAFVTRERYLFTAARQPHLVEDVYLWWVTRPRVPLPRSVQLGQPFTDGLRLGRTE</sequence>
<reference evidence="2" key="1">
    <citation type="journal article" date="2019" name="Int. J. Syst. Evol. Microbiol.">
        <title>The Global Catalogue of Microorganisms (GCM) 10K type strain sequencing project: providing services to taxonomists for standard genome sequencing and annotation.</title>
        <authorList>
            <consortium name="The Broad Institute Genomics Platform"/>
            <consortium name="The Broad Institute Genome Sequencing Center for Infectious Disease"/>
            <person name="Wu L."/>
            <person name="Ma J."/>
        </authorList>
    </citation>
    <scope>NUCLEOTIDE SEQUENCE [LARGE SCALE GENOMIC DNA]</scope>
    <source>
        <strain evidence="2">CGMCC 4.7367</strain>
    </source>
</reference>
<proteinExistence type="predicted"/>
<dbReference type="Proteomes" id="UP000605568">
    <property type="component" value="Unassembled WGS sequence"/>
</dbReference>
<gene>
    <name evidence="1" type="ORF">GCM10017774_53260</name>
</gene>
<name>A0ABQ3MKP3_9PSEU</name>
<keyword evidence="2" id="KW-1185">Reference proteome</keyword>
<protein>
    <recommendedName>
        <fullName evidence="3">LysR substrate binding domain-containing protein</fullName>
    </recommendedName>
</protein>
<comment type="caution">
    <text evidence="1">The sequence shown here is derived from an EMBL/GenBank/DDBJ whole genome shotgun (WGS) entry which is preliminary data.</text>
</comment>
<evidence type="ECO:0000313" key="2">
    <source>
        <dbReference type="Proteomes" id="UP000605568"/>
    </source>
</evidence>
<accession>A0ABQ3MKP3</accession>
<organism evidence="1 2">
    <name type="scientific">Lentzea cavernae</name>
    <dbReference type="NCBI Taxonomy" id="2020703"/>
    <lineage>
        <taxon>Bacteria</taxon>
        <taxon>Bacillati</taxon>
        <taxon>Actinomycetota</taxon>
        <taxon>Actinomycetes</taxon>
        <taxon>Pseudonocardiales</taxon>
        <taxon>Pseudonocardiaceae</taxon>
        <taxon>Lentzea</taxon>
    </lineage>
</organism>
<dbReference type="EMBL" id="BNAR01000008">
    <property type="protein sequence ID" value="GHH48013.1"/>
    <property type="molecule type" value="Genomic_DNA"/>
</dbReference>